<evidence type="ECO:0000313" key="4">
    <source>
        <dbReference type="Proteomes" id="UP001652625"/>
    </source>
</evidence>
<protein>
    <recommendedName>
        <fullName evidence="2">Phospholipid scramblase</fullName>
    </recommendedName>
</protein>
<organism evidence="4 5">
    <name type="scientific">Hydra vulgaris</name>
    <name type="common">Hydra</name>
    <name type="synonym">Hydra attenuata</name>
    <dbReference type="NCBI Taxonomy" id="6087"/>
    <lineage>
        <taxon>Eukaryota</taxon>
        <taxon>Metazoa</taxon>
        <taxon>Cnidaria</taxon>
        <taxon>Hydrozoa</taxon>
        <taxon>Hydroidolina</taxon>
        <taxon>Anthoathecata</taxon>
        <taxon>Aplanulata</taxon>
        <taxon>Hydridae</taxon>
        <taxon>Hydra</taxon>
    </lineage>
</organism>
<comment type="cofactor">
    <cofactor evidence="2">
        <name>Ca(2+)</name>
        <dbReference type="ChEBI" id="CHEBI:29108"/>
    </cofactor>
</comment>
<evidence type="ECO:0000256" key="1">
    <source>
        <dbReference type="ARBA" id="ARBA00005350"/>
    </source>
</evidence>
<feature type="region of interest" description="Disordered" evidence="3">
    <location>
        <begin position="1"/>
        <end position="26"/>
    </location>
</feature>
<keyword evidence="2" id="KW-0449">Lipoprotein</keyword>
<reference evidence="4" key="1">
    <citation type="submission" date="2025-05" db="UniProtKB">
        <authorList>
            <consortium name="RefSeq"/>
        </authorList>
    </citation>
    <scope>NUCLEOTIDE SEQUENCE [LARGE SCALE GENOMIC DNA]</scope>
</reference>
<keyword evidence="4" id="KW-1185">Reference proteome</keyword>
<reference evidence="5" key="2">
    <citation type="submission" date="2025-08" db="UniProtKB">
        <authorList>
            <consortium name="RefSeq"/>
        </authorList>
    </citation>
    <scope>IDENTIFICATION</scope>
</reference>
<dbReference type="PANTHER" id="PTHR23248">
    <property type="entry name" value="PHOSPHOLIPID SCRAMBLASE-RELATED"/>
    <property type="match status" value="1"/>
</dbReference>
<dbReference type="RefSeq" id="XP_065644202.1">
    <property type="nucleotide sequence ID" value="XM_065788130.1"/>
</dbReference>
<dbReference type="InterPro" id="IPR005552">
    <property type="entry name" value="Scramblase"/>
</dbReference>
<keyword evidence="2" id="KW-0564">Palmitate</keyword>
<gene>
    <name evidence="5" type="primary">LOC100211416</name>
</gene>
<keyword evidence="2" id="KW-0106">Calcium</keyword>
<evidence type="ECO:0000313" key="5">
    <source>
        <dbReference type="RefSeq" id="XP_065644202.1"/>
    </source>
</evidence>
<dbReference type="Proteomes" id="UP001652625">
    <property type="component" value="Chromosome 01"/>
</dbReference>
<dbReference type="GeneID" id="100211416"/>
<dbReference type="Pfam" id="PF03803">
    <property type="entry name" value="Scramblase"/>
    <property type="match status" value="1"/>
</dbReference>
<evidence type="ECO:0000256" key="2">
    <source>
        <dbReference type="RuleBase" id="RU363116"/>
    </source>
</evidence>
<name>A0ABM4B5T8_HYDVU</name>
<dbReference type="PANTHER" id="PTHR23248:SF9">
    <property type="entry name" value="PHOSPHOLIPID SCRAMBLASE"/>
    <property type="match status" value="1"/>
</dbReference>
<proteinExistence type="inferred from homology"/>
<comment type="similarity">
    <text evidence="1 2">Belongs to the phospholipid scramblase family.</text>
</comment>
<accession>A0ABM4B5T8</accession>
<sequence>MDHPLQPAGQYQQVPANYPPPQPYFQQPGYGPPPAAQYAAPGYQQYGAPGGYQQPIMQQPAGEQWMAFPHAPPPGCPPGLEYLMQIDQLLVKQQVELLEVMTGFETANKYKVKNSLGQNVYFAAEDTDCCTRQCCGPSRPFDIKILDNNNQEVIHLNRPLRCAACCFPCCLQELEVTSPPGTVIGYVIQKWAFCGSLFEICDALKQPVLRIEGPICAMSMCGDVEFKVMSLDGSSQVGRISKQWSGLLKEAFTDADTFGITFPIDLDVKIKAVMLGACFLIDFMFFETSNQNDHHHH</sequence>
<evidence type="ECO:0000256" key="3">
    <source>
        <dbReference type="SAM" id="MobiDB-lite"/>
    </source>
</evidence>
<comment type="function">
    <text evidence="2">May mediate accelerated ATP-independent bidirectional transbilayer migration of phospholipids upon binding calcium ions that results in a loss of phospholipid asymmetry in the plasma membrane.</text>
</comment>